<dbReference type="AlphaFoldDB" id="A0A1G7RMI5"/>
<dbReference type="EMBL" id="FNCO01000001">
    <property type="protein sequence ID" value="SDG11957.1"/>
    <property type="molecule type" value="Genomic_DNA"/>
</dbReference>
<dbReference type="Proteomes" id="UP000182894">
    <property type="component" value="Unassembled WGS sequence"/>
</dbReference>
<protein>
    <submittedName>
        <fullName evidence="1">Uncharacterized protein</fullName>
    </submittedName>
</protein>
<reference evidence="2" key="1">
    <citation type="submission" date="2016-10" db="EMBL/GenBank/DDBJ databases">
        <authorList>
            <person name="Varghese N."/>
            <person name="Submissions S."/>
        </authorList>
    </citation>
    <scope>NUCLEOTIDE SEQUENCE [LARGE SCALE GENOMIC DNA]</scope>
    <source>
        <strain evidence="2">ATCC 700689</strain>
    </source>
</reference>
<accession>A0A1G7RMI5</accession>
<gene>
    <name evidence="1" type="ORF">SAMN05216605_101194</name>
</gene>
<evidence type="ECO:0000313" key="1">
    <source>
        <dbReference type="EMBL" id="SDG11957.1"/>
    </source>
</evidence>
<evidence type="ECO:0000313" key="2">
    <source>
        <dbReference type="Proteomes" id="UP000182894"/>
    </source>
</evidence>
<organism evidence="1 2">
    <name type="scientific">Pseudomonas abietaniphila</name>
    <dbReference type="NCBI Taxonomy" id="89065"/>
    <lineage>
        <taxon>Bacteria</taxon>
        <taxon>Pseudomonadati</taxon>
        <taxon>Pseudomonadota</taxon>
        <taxon>Gammaproteobacteria</taxon>
        <taxon>Pseudomonadales</taxon>
        <taxon>Pseudomonadaceae</taxon>
        <taxon>Pseudomonas</taxon>
    </lineage>
</organism>
<name>A0A1G7RMI5_9PSED</name>
<keyword evidence="2" id="KW-1185">Reference proteome</keyword>
<sequence>MTPAPPSSTLPPSALFAKGIDDLRQRVSFSLLQADWTEYRQNLEQSANDVTSLQARLLQLYKDDYSAQIQKPPIQGGFLWQGVR</sequence>
<proteinExistence type="predicted"/>